<dbReference type="InterPro" id="IPR017520">
    <property type="entry name" value="CHP03086"/>
</dbReference>
<reference evidence="2 3" key="1">
    <citation type="submission" date="2019-06" db="EMBL/GenBank/DDBJ databases">
        <title>Rhodococcus spaelei sp. nov., isolated from a cave.</title>
        <authorList>
            <person name="Lee S.D."/>
        </authorList>
    </citation>
    <scope>NUCLEOTIDE SEQUENCE [LARGE SCALE GENOMIC DNA]</scope>
    <source>
        <strain evidence="2 3">C9-5</strain>
    </source>
</reference>
<name>A0A541B9P4_9NOCA</name>
<sequence>MALEWLALQRRAMHEFGSRVDAVTDWAAPTPDTEWDVADLVRHVIVEQQWIPPLLGGLTLSEAGARVHPLGPDLAAEWHRFAGLAGAAWEVAPPAAPVHLSYGTVTVEHYLREQVSDIVIHSWDLARAAGLDETLDPALVEAVWELLDAQREMLSASGLFAAPIEVSEDAPLQTRLLALTGRDVDSERRAGPTGG</sequence>
<evidence type="ECO:0000259" key="1">
    <source>
        <dbReference type="Pfam" id="PF11716"/>
    </source>
</evidence>
<accession>A0A541B9P4</accession>
<dbReference type="GO" id="GO:0046872">
    <property type="term" value="F:metal ion binding"/>
    <property type="evidence" value="ECO:0007669"/>
    <property type="project" value="InterPro"/>
</dbReference>
<protein>
    <submittedName>
        <fullName evidence="2">TIGR03086 family protein</fullName>
    </submittedName>
</protein>
<evidence type="ECO:0000313" key="2">
    <source>
        <dbReference type="EMBL" id="TQF69052.1"/>
    </source>
</evidence>
<dbReference type="NCBIfam" id="TIGR03083">
    <property type="entry name" value="maleylpyruvate isomerase family mycothiol-dependent enzyme"/>
    <property type="match status" value="1"/>
</dbReference>
<dbReference type="Pfam" id="PF11716">
    <property type="entry name" value="MDMPI_N"/>
    <property type="match status" value="1"/>
</dbReference>
<dbReference type="EMBL" id="VIGH01000004">
    <property type="protein sequence ID" value="TQF69052.1"/>
    <property type="molecule type" value="Genomic_DNA"/>
</dbReference>
<comment type="caution">
    <text evidence="2">The sequence shown here is derived from an EMBL/GenBank/DDBJ whole genome shotgun (WGS) entry which is preliminary data.</text>
</comment>
<keyword evidence="3" id="KW-1185">Reference proteome</keyword>
<proteinExistence type="predicted"/>
<dbReference type="AlphaFoldDB" id="A0A541B9P4"/>
<dbReference type="Proteomes" id="UP000316256">
    <property type="component" value="Unassembled WGS sequence"/>
</dbReference>
<dbReference type="RefSeq" id="WP_142098454.1">
    <property type="nucleotide sequence ID" value="NZ_VIGH01000004.1"/>
</dbReference>
<dbReference type="InterPro" id="IPR024344">
    <property type="entry name" value="MDMPI_metal-binding"/>
</dbReference>
<feature type="domain" description="Mycothiol-dependent maleylpyruvate isomerase metal-binding" evidence="1">
    <location>
        <begin position="10"/>
        <end position="126"/>
    </location>
</feature>
<dbReference type="InterPro" id="IPR017517">
    <property type="entry name" value="Maleyloyr_isom"/>
</dbReference>
<dbReference type="NCBIfam" id="TIGR03086">
    <property type="entry name" value="TIGR03086 family metal-binding protein"/>
    <property type="match status" value="1"/>
</dbReference>
<gene>
    <name evidence="2" type="ORF">FK531_09730</name>
</gene>
<dbReference type="OrthoDB" id="5185819at2"/>
<dbReference type="InterPro" id="IPR034660">
    <property type="entry name" value="DinB/YfiT-like"/>
</dbReference>
<dbReference type="SUPFAM" id="SSF109854">
    <property type="entry name" value="DinB/YfiT-like putative metalloenzymes"/>
    <property type="match status" value="1"/>
</dbReference>
<evidence type="ECO:0000313" key="3">
    <source>
        <dbReference type="Proteomes" id="UP000316256"/>
    </source>
</evidence>
<organism evidence="2 3">
    <name type="scientific">Rhodococcus spelaei</name>
    <dbReference type="NCBI Taxonomy" id="2546320"/>
    <lineage>
        <taxon>Bacteria</taxon>
        <taxon>Bacillati</taxon>
        <taxon>Actinomycetota</taxon>
        <taxon>Actinomycetes</taxon>
        <taxon>Mycobacteriales</taxon>
        <taxon>Nocardiaceae</taxon>
        <taxon>Rhodococcus</taxon>
    </lineage>
</organism>